<evidence type="ECO:0000313" key="2">
    <source>
        <dbReference type="Proteomes" id="UP001190700"/>
    </source>
</evidence>
<evidence type="ECO:0000313" key="1">
    <source>
        <dbReference type="EMBL" id="KAK3249668.1"/>
    </source>
</evidence>
<sequence length="309" mass="34341">MEAIDVDAIATPYLTTSSASLTARLALTLNLGTNHAHSHCLDGSTCTHSTEFRTTRSERSLGSEWLATRATCIPKSCRKLCLKNMITQRNAVALMRSMMTPGNHLHSLIFECAPDPGLVHLQKLRCLCVIQSPCKIVLSHTPLPSLSVLYLRGVTIAGNVPVPPRLRVACLIDVYTEDATFLSEVVRSKSLRVLCLKRCLERLSDVDEARVLDSLKERAHPLKHLRILVFLSSQGGFAESMQRLQHKFLSYILLCVIAGLADADVHITAQCQNLLISNRLENMHHTSECDEGDDRSLIEDMLEKDSFAR</sequence>
<dbReference type="EMBL" id="LGRX02027229">
    <property type="protein sequence ID" value="KAK3249668.1"/>
    <property type="molecule type" value="Genomic_DNA"/>
</dbReference>
<dbReference type="Proteomes" id="UP001190700">
    <property type="component" value="Unassembled WGS sequence"/>
</dbReference>
<organism evidence="1 2">
    <name type="scientific">Cymbomonas tetramitiformis</name>
    <dbReference type="NCBI Taxonomy" id="36881"/>
    <lineage>
        <taxon>Eukaryota</taxon>
        <taxon>Viridiplantae</taxon>
        <taxon>Chlorophyta</taxon>
        <taxon>Pyramimonadophyceae</taxon>
        <taxon>Pyramimonadales</taxon>
        <taxon>Pyramimonadaceae</taxon>
        <taxon>Cymbomonas</taxon>
    </lineage>
</organism>
<proteinExistence type="predicted"/>
<comment type="caution">
    <text evidence="1">The sequence shown here is derived from an EMBL/GenBank/DDBJ whole genome shotgun (WGS) entry which is preliminary data.</text>
</comment>
<reference evidence="1 2" key="1">
    <citation type="journal article" date="2015" name="Genome Biol. Evol.">
        <title>Comparative Genomics of a Bacterivorous Green Alga Reveals Evolutionary Causalities and Consequences of Phago-Mixotrophic Mode of Nutrition.</title>
        <authorList>
            <person name="Burns J.A."/>
            <person name="Paasch A."/>
            <person name="Narechania A."/>
            <person name="Kim E."/>
        </authorList>
    </citation>
    <scope>NUCLEOTIDE SEQUENCE [LARGE SCALE GENOMIC DNA]</scope>
    <source>
        <strain evidence="1 2">PLY_AMNH</strain>
    </source>
</reference>
<name>A0AAE0F2S2_9CHLO</name>
<gene>
    <name evidence="1" type="ORF">CYMTET_40948</name>
</gene>
<protein>
    <submittedName>
        <fullName evidence="1">Uncharacterized protein</fullName>
    </submittedName>
</protein>
<keyword evidence="2" id="KW-1185">Reference proteome</keyword>
<accession>A0AAE0F2S2</accession>
<dbReference type="AlphaFoldDB" id="A0AAE0F2S2"/>